<sequence length="248" mass="28656">MPTKRETTPVRTADWCSTIQRQNAGLLPFQADRFQRGAYNTAPNTEKNNKCVTLTKNKCKNPPFSVHVPEEPELRPESSEYERTLHQLRLQLWGSENLKAKESAAGTLHEDVRVERKGKRKRQKEKVAAEKLNGEKQNADDDKECEDDDDEQEEEGNDENVEGGDEKPVQTMDIERIKVHEKDDLIVGEDNSLLDGDVTKFPYKYLKLALEEYWMEAKLKMNTLYSALQKMDSGQAKCWTNRFDHKHS</sequence>
<gene>
    <name evidence="2" type="ORF">KSP40_PGU013571</name>
</gene>
<comment type="caution">
    <text evidence="2">The sequence shown here is derived from an EMBL/GenBank/DDBJ whole genome shotgun (WGS) entry which is preliminary data.</text>
</comment>
<reference evidence="2 3" key="1">
    <citation type="journal article" date="2022" name="Nat. Plants">
        <title>Genomes of leafy and leafless Platanthera orchids illuminate the evolution of mycoheterotrophy.</title>
        <authorList>
            <person name="Li M.H."/>
            <person name="Liu K.W."/>
            <person name="Li Z."/>
            <person name="Lu H.C."/>
            <person name="Ye Q.L."/>
            <person name="Zhang D."/>
            <person name="Wang J.Y."/>
            <person name="Li Y.F."/>
            <person name="Zhong Z.M."/>
            <person name="Liu X."/>
            <person name="Yu X."/>
            <person name="Liu D.K."/>
            <person name="Tu X.D."/>
            <person name="Liu B."/>
            <person name="Hao Y."/>
            <person name="Liao X.Y."/>
            <person name="Jiang Y.T."/>
            <person name="Sun W.H."/>
            <person name="Chen J."/>
            <person name="Chen Y.Q."/>
            <person name="Ai Y."/>
            <person name="Zhai J.W."/>
            <person name="Wu S.S."/>
            <person name="Zhou Z."/>
            <person name="Hsiao Y.Y."/>
            <person name="Wu W.L."/>
            <person name="Chen Y.Y."/>
            <person name="Lin Y.F."/>
            <person name="Hsu J.L."/>
            <person name="Li C.Y."/>
            <person name="Wang Z.W."/>
            <person name="Zhao X."/>
            <person name="Zhong W.Y."/>
            <person name="Ma X.K."/>
            <person name="Ma L."/>
            <person name="Huang J."/>
            <person name="Chen G.Z."/>
            <person name="Huang M.Z."/>
            <person name="Huang L."/>
            <person name="Peng D.H."/>
            <person name="Luo Y.B."/>
            <person name="Zou S.Q."/>
            <person name="Chen S.P."/>
            <person name="Lan S."/>
            <person name="Tsai W.C."/>
            <person name="Van de Peer Y."/>
            <person name="Liu Z.J."/>
        </authorList>
    </citation>
    <scope>NUCLEOTIDE SEQUENCE [LARGE SCALE GENOMIC DNA]</scope>
    <source>
        <strain evidence="2">Lor288</strain>
    </source>
</reference>
<keyword evidence="3" id="KW-1185">Reference proteome</keyword>
<feature type="compositionally biased region" description="Basic and acidic residues" evidence="1">
    <location>
        <begin position="125"/>
        <end position="140"/>
    </location>
</feature>
<feature type="region of interest" description="Disordered" evidence="1">
    <location>
        <begin position="102"/>
        <end position="170"/>
    </location>
</feature>
<evidence type="ECO:0000313" key="2">
    <source>
        <dbReference type="EMBL" id="KAK8965891.1"/>
    </source>
</evidence>
<organism evidence="2 3">
    <name type="scientific">Platanthera guangdongensis</name>
    <dbReference type="NCBI Taxonomy" id="2320717"/>
    <lineage>
        <taxon>Eukaryota</taxon>
        <taxon>Viridiplantae</taxon>
        <taxon>Streptophyta</taxon>
        <taxon>Embryophyta</taxon>
        <taxon>Tracheophyta</taxon>
        <taxon>Spermatophyta</taxon>
        <taxon>Magnoliopsida</taxon>
        <taxon>Liliopsida</taxon>
        <taxon>Asparagales</taxon>
        <taxon>Orchidaceae</taxon>
        <taxon>Orchidoideae</taxon>
        <taxon>Orchideae</taxon>
        <taxon>Orchidinae</taxon>
        <taxon>Platanthera</taxon>
    </lineage>
</organism>
<proteinExistence type="predicted"/>
<protein>
    <submittedName>
        <fullName evidence="2">Uncharacterized protein</fullName>
    </submittedName>
</protein>
<accession>A0ABR2MPF3</accession>
<name>A0ABR2MPF3_9ASPA</name>
<feature type="compositionally biased region" description="Acidic residues" evidence="1">
    <location>
        <begin position="141"/>
        <end position="163"/>
    </location>
</feature>
<dbReference type="EMBL" id="JBBWWR010000005">
    <property type="protein sequence ID" value="KAK8965891.1"/>
    <property type="molecule type" value="Genomic_DNA"/>
</dbReference>
<evidence type="ECO:0000313" key="3">
    <source>
        <dbReference type="Proteomes" id="UP001412067"/>
    </source>
</evidence>
<feature type="compositionally biased region" description="Basic and acidic residues" evidence="1">
    <location>
        <begin position="102"/>
        <end position="115"/>
    </location>
</feature>
<evidence type="ECO:0000256" key="1">
    <source>
        <dbReference type="SAM" id="MobiDB-lite"/>
    </source>
</evidence>
<dbReference type="Proteomes" id="UP001412067">
    <property type="component" value="Unassembled WGS sequence"/>
</dbReference>